<evidence type="ECO:0000256" key="7">
    <source>
        <dbReference type="SAM" id="MobiDB-lite"/>
    </source>
</evidence>
<dbReference type="RefSeq" id="WP_249847781.1">
    <property type="nucleotide sequence ID" value="NZ_JAMGBD010000001.1"/>
</dbReference>
<dbReference type="InterPro" id="IPR050256">
    <property type="entry name" value="Glycosyltransferase_2"/>
</dbReference>
<dbReference type="PANTHER" id="PTHR48090:SF1">
    <property type="entry name" value="PROPHAGE BACTOPRENOL GLUCOSYL TRANSFERASE HOMOLOG"/>
    <property type="match status" value="1"/>
</dbReference>
<dbReference type="SUPFAM" id="SSF53448">
    <property type="entry name" value="Nucleotide-diphospho-sugar transferases"/>
    <property type="match status" value="1"/>
</dbReference>
<sequence>MTALSIVVPCFNEQECIAALYQRLTKAAKSAAGGDYEIVLVNDGSRDRTWPMMKDLAAADPRLVAINLSRNHGHQLALTAGLDLCRGDTILIIDADLQDPPELLPAMIDTMQREGADVVYGLRTARAGETRFKRATAHAFYRMLARATDVDIPVDAGDFRLISRRALDALLAMPEQARFIRGMVAWIGFRQVPLPYNRDERFAGTTKYPLRKMIRFALDALTGFSSAPLKIASHAGLWLSIGSVLLVIYILAGWLSGRAIPGWTSLMLVVVAIGAVQMFVLAMMGEYIGRLYSQSKQRPLYIVQEIEGGGIGQPPSHERGLGIVASAKGPMAVKPKGHQRRQRDVGNDRPPRRPKKALH</sequence>
<comment type="subcellular location">
    <subcellularLocation>
        <location evidence="1">Membrane</location>
        <topology evidence="1">Multi-pass membrane protein</topology>
    </subcellularLocation>
</comment>
<evidence type="ECO:0000256" key="4">
    <source>
        <dbReference type="ARBA" id="ARBA00022692"/>
    </source>
</evidence>
<evidence type="ECO:0000259" key="9">
    <source>
        <dbReference type="Pfam" id="PF00535"/>
    </source>
</evidence>
<dbReference type="Pfam" id="PF00535">
    <property type="entry name" value="Glycos_transf_2"/>
    <property type="match status" value="1"/>
</dbReference>
<accession>A0ABT0RM75</accession>
<feature type="compositionally biased region" description="Basic and acidic residues" evidence="7">
    <location>
        <begin position="342"/>
        <end position="351"/>
    </location>
</feature>
<feature type="domain" description="Glycosyltransferase 2-like" evidence="9">
    <location>
        <begin position="5"/>
        <end position="170"/>
    </location>
</feature>
<evidence type="ECO:0000313" key="11">
    <source>
        <dbReference type="Proteomes" id="UP001165363"/>
    </source>
</evidence>
<keyword evidence="3" id="KW-0808">Transferase</keyword>
<feature type="transmembrane region" description="Helical" evidence="8">
    <location>
        <begin position="266"/>
        <end position="288"/>
    </location>
</feature>
<evidence type="ECO:0000256" key="8">
    <source>
        <dbReference type="SAM" id="Phobius"/>
    </source>
</evidence>
<keyword evidence="11" id="KW-1185">Reference proteome</keyword>
<proteinExistence type="predicted"/>
<feature type="region of interest" description="Disordered" evidence="7">
    <location>
        <begin position="329"/>
        <end position="359"/>
    </location>
</feature>
<dbReference type="Proteomes" id="UP001165363">
    <property type="component" value="Unassembled WGS sequence"/>
</dbReference>
<evidence type="ECO:0000313" key="10">
    <source>
        <dbReference type="EMBL" id="MCL6683738.1"/>
    </source>
</evidence>
<dbReference type="InterPro" id="IPR001173">
    <property type="entry name" value="Glyco_trans_2-like"/>
</dbReference>
<keyword evidence="6 8" id="KW-0472">Membrane</keyword>
<dbReference type="InterPro" id="IPR029044">
    <property type="entry name" value="Nucleotide-diphossugar_trans"/>
</dbReference>
<evidence type="ECO:0000256" key="3">
    <source>
        <dbReference type="ARBA" id="ARBA00022679"/>
    </source>
</evidence>
<organism evidence="10 11">
    <name type="scientific">Sphingomonas alba</name>
    <dbReference type="NCBI Taxonomy" id="2908208"/>
    <lineage>
        <taxon>Bacteria</taxon>
        <taxon>Pseudomonadati</taxon>
        <taxon>Pseudomonadota</taxon>
        <taxon>Alphaproteobacteria</taxon>
        <taxon>Sphingomonadales</taxon>
        <taxon>Sphingomonadaceae</taxon>
        <taxon>Sphingomonas</taxon>
    </lineage>
</organism>
<dbReference type="PANTHER" id="PTHR48090">
    <property type="entry name" value="UNDECAPRENYL-PHOSPHATE 4-DEOXY-4-FORMAMIDO-L-ARABINOSE TRANSFERASE-RELATED"/>
    <property type="match status" value="1"/>
</dbReference>
<comment type="caution">
    <text evidence="10">The sequence shown here is derived from an EMBL/GenBank/DDBJ whole genome shotgun (WGS) entry which is preliminary data.</text>
</comment>
<evidence type="ECO:0000256" key="6">
    <source>
        <dbReference type="ARBA" id="ARBA00023136"/>
    </source>
</evidence>
<evidence type="ECO:0000256" key="1">
    <source>
        <dbReference type="ARBA" id="ARBA00004141"/>
    </source>
</evidence>
<keyword evidence="5 8" id="KW-1133">Transmembrane helix</keyword>
<keyword evidence="4 8" id="KW-0812">Transmembrane</keyword>
<name>A0ABT0RM75_9SPHN</name>
<dbReference type="EMBL" id="JAMGBD010000001">
    <property type="protein sequence ID" value="MCL6683738.1"/>
    <property type="molecule type" value="Genomic_DNA"/>
</dbReference>
<evidence type="ECO:0000256" key="2">
    <source>
        <dbReference type="ARBA" id="ARBA00022676"/>
    </source>
</evidence>
<dbReference type="CDD" id="cd04187">
    <property type="entry name" value="DPM1_like_bac"/>
    <property type="match status" value="1"/>
</dbReference>
<protein>
    <submittedName>
        <fullName evidence="10">Glycosyltransferase family 2 protein</fullName>
    </submittedName>
</protein>
<feature type="transmembrane region" description="Helical" evidence="8">
    <location>
        <begin position="235"/>
        <end position="254"/>
    </location>
</feature>
<reference evidence="10" key="1">
    <citation type="submission" date="2022-05" db="EMBL/GenBank/DDBJ databases">
        <authorList>
            <person name="Jo J.-H."/>
            <person name="Im W.-T."/>
        </authorList>
    </citation>
    <scope>NUCLEOTIDE SEQUENCE</scope>
    <source>
        <strain evidence="10">SE158</strain>
    </source>
</reference>
<evidence type="ECO:0000256" key="5">
    <source>
        <dbReference type="ARBA" id="ARBA00022989"/>
    </source>
</evidence>
<gene>
    <name evidence="10" type="ORF">LZ536_07475</name>
</gene>
<keyword evidence="2" id="KW-0328">Glycosyltransferase</keyword>
<dbReference type="Gene3D" id="3.90.550.10">
    <property type="entry name" value="Spore Coat Polysaccharide Biosynthesis Protein SpsA, Chain A"/>
    <property type="match status" value="1"/>
</dbReference>